<evidence type="ECO:0000313" key="7">
    <source>
        <dbReference type="Proteomes" id="UP000087171"/>
    </source>
</evidence>
<organism evidence="7 8">
    <name type="scientific">Cicer arietinum</name>
    <name type="common">Chickpea</name>
    <name type="synonym">Garbanzo</name>
    <dbReference type="NCBI Taxonomy" id="3827"/>
    <lineage>
        <taxon>Eukaryota</taxon>
        <taxon>Viridiplantae</taxon>
        <taxon>Streptophyta</taxon>
        <taxon>Embryophyta</taxon>
        <taxon>Tracheophyta</taxon>
        <taxon>Spermatophyta</taxon>
        <taxon>Magnoliopsida</taxon>
        <taxon>eudicotyledons</taxon>
        <taxon>Gunneridae</taxon>
        <taxon>Pentapetalae</taxon>
        <taxon>rosids</taxon>
        <taxon>fabids</taxon>
        <taxon>Fabales</taxon>
        <taxon>Fabaceae</taxon>
        <taxon>Papilionoideae</taxon>
        <taxon>50 kb inversion clade</taxon>
        <taxon>NPAAA clade</taxon>
        <taxon>Hologalegina</taxon>
        <taxon>IRL clade</taxon>
        <taxon>Cicereae</taxon>
        <taxon>Cicer</taxon>
    </lineage>
</organism>
<evidence type="ECO:0000313" key="8">
    <source>
        <dbReference type="RefSeq" id="XP_012573964.1"/>
    </source>
</evidence>
<keyword evidence="5" id="KW-0539">Nucleus</keyword>
<keyword evidence="4" id="KW-0862">Zinc</keyword>
<protein>
    <submittedName>
        <fullName evidence="8">Zinc finger BED domain-containing protein RICESLEEPER 2-like</fullName>
    </submittedName>
</protein>
<keyword evidence="7" id="KW-1185">Reference proteome</keyword>
<proteinExistence type="predicted"/>
<evidence type="ECO:0000256" key="2">
    <source>
        <dbReference type="ARBA" id="ARBA00022723"/>
    </source>
</evidence>
<dbReference type="GO" id="GO:0005634">
    <property type="term" value="C:nucleus"/>
    <property type="evidence" value="ECO:0007669"/>
    <property type="project" value="UniProtKB-SubCell"/>
</dbReference>
<dbReference type="PANTHER" id="PTHR46481">
    <property type="entry name" value="ZINC FINGER BED DOMAIN-CONTAINING PROTEIN 4"/>
    <property type="match status" value="1"/>
</dbReference>
<dbReference type="SUPFAM" id="SSF53098">
    <property type="entry name" value="Ribonuclease H-like"/>
    <property type="match status" value="1"/>
</dbReference>
<keyword evidence="2" id="KW-0479">Metal-binding</keyword>
<dbReference type="GO" id="GO:0008270">
    <property type="term" value="F:zinc ion binding"/>
    <property type="evidence" value="ECO:0007669"/>
    <property type="project" value="UniProtKB-KW"/>
</dbReference>
<evidence type="ECO:0000256" key="3">
    <source>
        <dbReference type="ARBA" id="ARBA00022771"/>
    </source>
</evidence>
<name>A0A1S3EF15_CICAR</name>
<dbReference type="InterPro" id="IPR012337">
    <property type="entry name" value="RNaseH-like_sf"/>
</dbReference>
<gene>
    <name evidence="8" type="primary">LOC105852541</name>
</gene>
<dbReference type="RefSeq" id="XP_012573964.1">
    <property type="nucleotide sequence ID" value="XM_012718510.2"/>
</dbReference>
<evidence type="ECO:0000256" key="6">
    <source>
        <dbReference type="SAM" id="MobiDB-lite"/>
    </source>
</evidence>
<dbReference type="OrthoDB" id="1745426at2759"/>
<dbReference type="InterPro" id="IPR052035">
    <property type="entry name" value="ZnF_BED_domain_contain"/>
</dbReference>
<keyword evidence="3" id="KW-0863">Zinc-finger</keyword>
<dbReference type="PANTHER" id="PTHR46481:SF10">
    <property type="entry name" value="ZINC FINGER BED DOMAIN-CONTAINING PROTEIN 39"/>
    <property type="match status" value="1"/>
</dbReference>
<comment type="subcellular location">
    <subcellularLocation>
        <location evidence="1">Nucleus</location>
    </subcellularLocation>
</comment>
<reference evidence="7" key="1">
    <citation type="journal article" date="2013" name="Nat. Biotechnol.">
        <title>Draft genome sequence of chickpea (Cicer arietinum) provides a resource for trait improvement.</title>
        <authorList>
            <person name="Varshney R.K."/>
            <person name="Song C."/>
            <person name="Saxena R.K."/>
            <person name="Azam S."/>
            <person name="Yu S."/>
            <person name="Sharpe A.G."/>
            <person name="Cannon S."/>
            <person name="Baek J."/>
            <person name="Rosen B.D."/>
            <person name="Tar'an B."/>
            <person name="Millan T."/>
            <person name="Zhang X."/>
            <person name="Ramsay L.D."/>
            <person name="Iwata A."/>
            <person name="Wang Y."/>
            <person name="Nelson W."/>
            <person name="Farmer A.D."/>
            <person name="Gaur P.M."/>
            <person name="Soderlund C."/>
            <person name="Penmetsa R.V."/>
            <person name="Xu C."/>
            <person name="Bharti A.K."/>
            <person name="He W."/>
            <person name="Winter P."/>
            <person name="Zhao S."/>
            <person name="Hane J.K."/>
            <person name="Carrasquilla-Garcia N."/>
            <person name="Condie J.A."/>
            <person name="Upadhyaya H.D."/>
            <person name="Luo M.C."/>
            <person name="Thudi M."/>
            <person name="Gowda C.L."/>
            <person name="Singh N.P."/>
            <person name="Lichtenzveig J."/>
            <person name="Gali K.K."/>
            <person name="Rubio J."/>
            <person name="Nadarajan N."/>
            <person name="Dolezel J."/>
            <person name="Bansal K.C."/>
            <person name="Xu X."/>
            <person name="Edwards D."/>
            <person name="Zhang G."/>
            <person name="Kahl G."/>
            <person name="Gil J."/>
            <person name="Singh K.B."/>
            <person name="Datta S.K."/>
            <person name="Jackson S.A."/>
            <person name="Wang J."/>
            <person name="Cook D.R."/>
        </authorList>
    </citation>
    <scope>NUCLEOTIDE SEQUENCE [LARGE SCALE GENOMIC DNA]</scope>
    <source>
        <strain evidence="7">cv. CDC Frontier</strain>
    </source>
</reference>
<evidence type="ECO:0000256" key="4">
    <source>
        <dbReference type="ARBA" id="ARBA00022833"/>
    </source>
</evidence>
<dbReference type="STRING" id="3827.A0A1S3EF15"/>
<evidence type="ECO:0000256" key="5">
    <source>
        <dbReference type="ARBA" id="ARBA00023242"/>
    </source>
</evidence>
<accession>A0A1S3EF15</accession>
<reference evidence="8" key="2">
    <citation type="submission" date="2025-08" db="UniProtKB">
        <authorList>
            <consortium name="RefSeq"/>
        </authorList>
    </citation>
    <scope>IDENTIFICATION</scope>
    <source>
        <tissue evidence="8">Etiolated seedlings</tissue>
    </source>
</reference>
<dbReference type="Proteomes" id="UP000087171">
    <property type="component" value="Chromosome Ca7"/>
</dbReference>
<sequence>MAKCHYCGNLIKFKDGTSAMTMHLKRCKEHLDNQEHKRQKTSSSTKPTEEELGVVSSPHSMFDQEACRLELVKMFVGAELPFLFVVNVFFRNFVNVIQPQFDIPSRSTLRRAILSLYDVERERLKIFISKHCGRVCLTTDTWTSIQNLSYMSLTAHFIDKKWNLHKRILNFCQITSHIGEFIAKEVKTCLNALELNHVFSITVGNASSNDIEIKFMKKWMNARNCLLLNGEYIHMRCCAHILSLIVKEGLKDEDIYITRI</sequence>
<evidence type="ECO:0000256" key="1">
    <source>
        <dbReference type="ARBA" id="ARBA00004123"/>
    </source>
</evidence>
<dbReference type="AlphaFoldDB" id="A0A1S3EF15"/>
<feature type="region of interest" description="Disordered" evidence="6">
    <location>
        <begin position="31"/>
        <end position="52"/>
    </location>
</feature>